<dbReference type="RefSeq" id="WP_076196113.1">
    <property type="nucleotide sequence ID" value="NZ_CP019236.1"/>
</dbReference>
<reference evidence="6 7" key="1">
    <citation type="submission" date="2017-01" db="EMBL/GenBank/DDBJ databases">
        <authorList>
            <person name="Mah S.A."/>
            <person name="Swanson W.J."/>
            <person name="Moy G.W."/>
            <person name="Vacquier V.D."/>
        </authorList>
    </citation>
    <scope>NUCLEOTIDE SEQUENCE [LARGE SCALE GENOMIC DNA]</scope>
    <source>
        <strain evidence="6 7">DCY110</strain>
    </source>
</reference>
<dbReference type="InterPro" id="IPR036388">
    <property type="entry name" value="WH-like_DNA-bd_sf"/>
</dbReference>
<dbReference type="Gene3D" id="3.40.190.290">
    <property type="match status" value="1"/>
</dbReference>
<dbReference type="Proteomes" id="UP000186609">
    <property type="component" value="Chromosome"/>
</dbReference>
<gene>
    <name evidence="6" type="ORF">RD110_01805</name>
</gene>
<dbReference type="GO" id="GO:0003700">
    <property type="term" value="F:DNA-binding transcription factor activity"/>
    <property type="evidence" value="ECO:0007669"/>
    <property type="project" value="InterPro"/>
</dbReference>
<dbReference type="InterPro" id="IPR000847">
    <property type="entry name" value="LysR_HTH_N"/>
</dbReference>
<dbReference type="FunFam" id="1.10.10.10:FF:000001">
    <property type="entry name" value="LysR family transcriptional regulator"/>
    <property type="match status" value="1"/>
</dbReference>
<dbReference type="SUPFAM" id="SSF46785">
    <property type="entry name" value="Winged helix' DNA-binding domain"/>
    <property type="match status" value="1"/>
</dbReference>
<feature type="domain" description="HTH lysR-type" evidence="5">
    <location>
        <begin position="1"/>
        <end position="59"/>
    </location>
</feature>
<protein>
    <submittedName>
        <fullName evidence="6">LysR family transcriptional regulator</fullName>
    </submittedName>
</protein>
<dbReference type="InterPro" id="IPR058163">
    <property type="entry name" value="LysR-type_TF_proteobact-type"/>
</dbReference>
<dbReference type="STRING" id="1842727.RD110_01805"/>
<evidence type="ECO:0000256" key="4">
    <source>
        <dbReference type="ARBA" id="ARBA00023163"/>
    </source>
</evidence>
<dbReference type="Gene3D" id="1.10.10.10">
    <property type="entry name" value="Winged helix-like DNA-binding domain superfamily/Winged helix DNA-binding domain"/>
    <property type="match status" value="1"/>
</dbReference>
<sequence length="295" mass="33269">MDTIELLRTFRAVAVRASFSIAARDLDVSKANVSKYVAQLEARLGTRLLNRSTRTVSLTDAGSLLLERSTPLIDMIELTRDELQQRSREPSGRVRLTAPHGLGTIQLPAMLADFMKRYPEVCISLYLDNRTIDMVEEAIDVALRIGRITDANLIVRKLRRIEMVVCATPAYWLEHGVPSHPDELAAHDALTYSLIGPHPEWRFLIDGEIHRVPLRSRMDATDAVPLVHMALQSMGVICLPRLLVQDLIDNGALQTVLPGYSPDDLWLYAAYTQRRHNSAALKALLAFLEERWRID</sequence>
<dbReference type="CDD" id="cd08422">
    <property type="entry name" value="PBP2_CrgA_like"/>
    <property type="match status" value="1"/>
</dbReference>
<organism evidence="6 7">
    <name type="scientific">Rhodoferax koreensis</name>
    <dbReference type="NCBI Taxonomy" id="1842727"/>
    <lineage>
        <taxon>Bacteria</taxon>
        <taxon>Pseudomonadati</taxon>
        <taxon>Pseudomonadota</taxon>
        <taxon>Betaproteobacteria</taxon>
        <taxon>Burkholderiales</taxon>
        <taxon>Comamonadaceae</taxon>
        <taxon>Rhodoferax</taxon>
    </lineage>
</organism>
<accession>A0A1P8JQQ1</accession>
<dbReference type="InterPro" id="IPR036390">
    <property type="entry name" value="WH_DNA-bd_sf"/>
</dbReference>
<dbReference type="PROSITE" id="PS50931">
    <property type="entry name" value="HTH_LYSR"/>
    <property type="match status" value="1"/>
</dbReference>
<dbReference type="SUPFAM" id="SSF53850">
    <property type="entry name" value="Periplasmic binding protein-like II"/>
    <property type="match status" value="1"/>
</dbReference>
<dbReference type="GO" id="GO:0043565">
    <property type="term" value="F:sequence-specific DNA binding"/>
    <property type="evidence" value="ECO:0007669"/>
    <property type="project" value="TreeGrafter"/>
</dbReference>
<keyword evidence="4" id="KW-0804">Transcription</keyword>
<keyword evidence="3" id="KW-0238">DNA-binding</keyword>
<keyword evidence="2" id="KW-0805">Transcription regulation</keyword>
<dbReference type="PANTHER" id="PTHR30537:SF5">
    <property type="entry name" value="HTH-TYPE TRANSCRIPTIONAL ACTIVATOR TTDR-RELATED"/>
    <property type="match status" value="1"/>
</dbReference>
<name>A0A1P8JQQ1_9BURK</name>
<proteinExistence type="inferred from homology"/>
<keyword evidence="7" id="KW-1185">Reference proteome</keyword>
<dbReference type="Pfam" id="PF00126">
    <property type="entry name" value="HTH_1"/>
    <property type="match status" value="1"/>
</dbReference>
<dbReference type="InterPro" id="IPR005119">
    <property type="entry name" value="LysR_subst-bd"/>
</dbReference>
<comment type="similarity">
    <text evidence="1">Belongs to the LysR transcriptional regulatory family.</text>
</comment>
<evidence type="ECO:0000256" key="3">
    <source>
        <dbReference type="ARBA" id="ARBA00023125"/>
    </source>
</evidence>
<dbReference type="Pfam" id="PF03466">
    <property type="entry name" value="LysR_substrate"/>
    <property type="match status" value="1"/>
</dbReference>
<evidence type="ECO:0000313" key="7">
    <source>
        <dbReference type="Proteomes" id="UP000186609"/>
    </source>
</evidence>
<dbReference type="OrthoDB" id="9026421at2"/>
<evidence type="ECO:0000259" key="5">
    <source>
        <dbReference type="PROSITE" id="PS50931"/>
    </source>
</evidence>
<dbReference type="PANTHER" id="PTHR30537">
    <property type="entry name" value="HTH-TYPE TRANSCRIPTIONAL REGULATOR"/>
    <property type="match status" value="1"/>
</dbReference>
<dbReference type="GO" id="GO:0006351">
    <property type="term" value="P:DNA-templated transcription"/>
    <property type="evidence" value="ECO:0007669"/>
    <property type="project" value="TreeGrafter"/>
</dbReference>
<dbReference type="KEGG" id="rhy:RD110_01805"/>
<dbReference type="AlphaFoldDB" id="A0A1P8JQQ1"/>
<evidence type="ECO:0000313" key="6">
    <source>
        <dbReference type="EMBL" id="APW36094.1"/>
    </source>
</evidence>
<evidence type="ECO:0000256" key="2">
    <source>
        <dbReference type="ARBA" id="ARBA00023015"/>
    </source>
</evidence>
<evidence type="ECO:0000256" key="1">
    <source>
        <dbReference type="ARBA" id="ARBA00009437"/>
    </source>
</evidence>
<dbReference type="EMBL" id="CP019236">
    <property type="protein sequence ID" value="APW36094.1"/>
    <property type="molecule type" value="Genomic_DNA"/>
</dbReference>